<reference evidence="3 4" key="1">
    <citation type="submission" date="2023-11" db="EMBL/GenBank/DDBJ databases">
        <title>Gilvimarinus fulvus sp. nov., isolated from the surface of Kelp.</title>
        <authorList>
            <person name="Sun Y.Y."/>
            <person name="Gong Y."/>
            <person name="Du Z.J."/>
        </authorList>
    </citation>
    <scope>NUCLEOTIDE SEQUENCE [LARGE SCALE GENOMIC DNA]</scope>
    <source>
        <strain evidence="3 4">SDUM040013</strain>
    </source>
</reference>
<evidence type="ECO:0000313" key="4">
    <source>
        <dbReference type="Proteomes" id="UP001273505"/>
    </source>
</evidence>
<dbReference type="Proteomes" id="UP001273505">
    <property type="component" value="Unassembled WGS sequence"/>
</dbReference>
<dbReference type="RefSeq" id="WP_302722838.1">
    <property type="nucleotide sequence ID" value="NZ_JAULRU010000570.1"/>
</dbReference>
<keyword evidence="4" id="KW-1185">Reference proteome</keyword>
<name>A0ABU4RX50_9GAMM</name>
<gene>
    <name evidence="3" type="ORF">SCD92_08845</name>
</gene>
<proteinExistence type="predicted"/>
<feature type="signal peptide" evidence="2">
    <location>
        <begin position="1"/>
        <end position="20"/>
    </location>
</feature>
<keyword evidence="2" id="KW-0732">Signal</keyword>
<sequence>MFKKATLVVALAAIGVSAEAQETPTLEQMWEVIQQQKAEIEALKSELDEAEHKIEETDVRVETTASALDVISQSGGSQSSAANWTENTSLGGYGELHYNNLEDSHSDANESEIDFHRFVLFLGHDFNEKVRFFSEVEIEHSLAGDGKPGEVELEQAYIEYDYAQNHTIKSGLFLTPVGILNETHEPDTFFGVERNNVEKNIIPTTWWEAGVNLQGYLVDGLRYDLGVTSGLNVDAFEGKYKVRDGRQKVAEANANNAAYTGRIKYTAIPGLELATTLQYQSDLLQGELEQGAAATLFEAHAIYEAGGFGIRALYAAWDIDGYYEEATGKLGADKQEGWYVEPSYKFFDNFGVFARYSEWDNQAGTGLVDSGYSQIDVGVNYWLTPQVVFKADYQDQTAPDAKAEMDGLNLGVGYSF</sequence>
<dbReference type="SUPFAM" id="SSF56935">
    <property type="entry name" value="Porins"/>
    <property type="match status" value="1"/>
</dbReference>
<dbReference type="InterPro" id="IPR023614">
    <property type="entry name" value="Porin_dom_sf"/>
</dbReference>
<comment type="caution">
    <text evidence="3">The sequence shown here is derived from an EMBL/GenBank/DDBJ whole genome shotgun (WGS) entry which is preliminary data.</text>
</comment>
<evidence type="ECO:0000256" key="1">
    <source>
        <dbReference type="SAM" id="Coils"/>
    </source>
</evidence>
<keyword evidence="1" id="KW-0175">Coiled coil</keyword>
<protein>
    <submittedName>
        <fullName evidence="3">Porin</fullName>
    </submittedName>
</protein>
<dbReference type="EMBL" id="JAXAFO010000012">
    <property type="protein sequence ID" value="MDX6849465.1"/>
    <property type="molecule type" value="Genomic_DNA"/>
</dbReference>
<evidence type="ECO:0000256" key="2">
    <source>
        <dbReference type="SAM" id="SignalP"/>
    </source>
</evidence>
<organism evidence="3 4">
    <name type="scientific">Gilvimarinus gilvus</name>
    <dbReference type="NCBI Taxonomy" id="3058038"/>
    <lineage>
        <taxon>Bacteria</taxon>
        <taxon>Pseudomonadati</taxon>
        <taxon>Pseudomonadota</taxon>
        <taxon>Gammaproteobacteria</taxon>
        <taxon>Cellvibrionales</taxon>
        <taxon>Cellvibrionaceae</taxon>
        <taxon>Gilvimarinus</taxon>
    </lineage>
</organism>
<feature type="coiled-coil region" evidence="1">
    <location>
        <begin position="26"/>
        <end position="60"/>
    </location>
</feature>
<evidence type="ECO:0000313" key="3">
    <source>
        <dbReference type="EMBL" id="MDX6849465.1"/>
    </source>
</evidence>
<dbReference type="Gene3D" id="2.40.160.10">
    <property type="entry name" value="Porin"/>
    <property type="match status" value="1"/>
</dbReference>
<feature type="chain" id="PRO_5046511551" evidence="2">
    <location>
        <begin position="21"/>
        <end position="416"/>
    </location>
</feature>
<accession>A0ABU4RX50</accession>